<proteinExistence type="predicted"/>
<dbReference type="HOGENOM" id="CLU_098620_3_0_14"/>
<reference evidence="1 2" key="1">
    <citation type="journal article" date="2011" name="J. Bacteriol.">
        <title>Complete genome sequences of two hemotropic Mycoplasmas, Mycoplasma haemofelis strain Ohio2 and Mycoplasma suis strain Illinois.</title>
        <authorList>
            <person name="Messick J.B."/>
            <person name="Santos A.P."/>
            <person name="Guimaraes A.M."/>
        </authorList>
    </citation>
    <scope>NUCLEOTIDE SEQUENCE [LARGE SCALE GENOMIC DNA]</scope>
    <source>
        <strain evidence="1 2">Ohio2</strain>
    </source>
</reference>
<name>F6FGK0_MYCHI</name>
<accession>F6FGK0</accession>
<sequence>MTPLTSKTLAGLGGLAAVGGGGALAWQQGAFSSSPKSIKERLIDDKYEILDQGSSKWTEIFNVYKGDGNTKWKFENDGISSTSQDTDIPKLKGKCQEVLSKISSDEKSYSLASKWCVVPRKLNSFLDSASFLNDQETENESQAEWKKILDKYTATKTAETKYAMSDVTLETASDTSKDSDNIKKIKKGCRDRKEKYNYSLDFEDSLKEVKSWCTKEAAK</sequence>
<dbReference type="EMBL" id="CP002808">
    <property type="protein sequence ID" value="AEG73638.1"/>
    <property type="molecule type" value="Genomic_DNA"/>
</dbReference>
<dbReference type="Proteomes" id="UP000007952">
    <property type="component" value="Chromosome"/>
</dbReference>
<gene>
    <name evidence="1" type="ordered locus">MHF_1402</name>
</gene>
<protein>
    <submittedName>
        <fullName evidence="1">Uncharacterized protein</fullName>
    </submittedName>
</protein>
<organism evidence="1 2">
    <name type="scientific">Mycoplasma haemofelis (strain Ohio2)</name>
    <dbReference type="NCBI Taxonomy" id="859194"/>
    <lineage>
        <taxon>Bacteria</taxon>
        <taxon>Bacillati</taxon>
        <taxon>Mycoplasmatota</taxon>
        <taxon>Mollicutes</taxon>
        <taxon>Mycoplasmataceae</taxon>
        <taxon>Mycoplasma</taxon>
    </lineage>
</organism>
<dbReference type="BioCyc" id="MHAE859194:G1GR7-1398-MONOMER"/>
<dbReference type="KEGG" id="mhf:MHF_1402"/>
<reference key="2">
    <citation type="submission" date="2011-05" db="EMBL/GenBank/DDBJ databases">
        <title>The Genome of Mycoplasma haemofelis Strain Ohio2, a pathogenic hemoplasma of the cat.</title>
        <authorList>
            <person name="Santos A.P."/>
            <person name="Guimaraes A.M.S."/>
            <person name="SanMiguel P.J."/>
            <person name="Martin S.W."/>
            <person name="Messick J.B."/>
        </authorList>
    </citation>
    <scope>NUCLEOTIDE SEQUENCE</scope>
    <source>
        <strain>Ohio2</strain>
    </source>
</reference>
<dbReference type="AlphaFoldDB" id="F6FGK0"/>
<dbReference type="STRING" id="859194.MHF_1402"/>
<evidence type="ECO:0000313" key="1">
    <source>
        <dbReference type="EMBL" id="AEG73638.1"/>
    </source>
</evidence>
<evidence type="ECO:0000313" key="2">
    <source>
        <dbReference type="Proteomes" id="UP000007952"/>
    </source>
</evidence>